<sequence length="176" mass="18749">MVYWHIFLAFFIPGIVGYGGGPASIPLVENEVVDRYGWLSTQEFSEVVALGNSLPGPIATKMAGYIGYDVGGVLGAIIGVFATVAPSLILMVTLLGILLKFKDSPKVKRLSTYIRPIIAVLLGIMTINFFTTSQGGVGIWQTIGIGVVAFILLEKVKVHPAYVIAMALVYGGVFLA</sequence>
<evidence type="ECO:0000256" key="7">
    <source>
        <dbReference type="SAM" id="Phobius"/>
    </source>
</evidence>
<evidence type="ECO:0000256" key="6">
    <source>
        <dbReference type="ARBA" id="ARBA00023136"/>
    </source>
</evidence>
<feature type="transmembrane region" description="Helical" evidence="7">
    <location>
        <begin position="113"/>
        <end position="131"/>
    </location>
</feature>
<evidence type="ECO:0000313" key="8">
    <source>
        <dbReference type="EMBL" id="GAA0318533.1"/>
    </source>
</evidence>
<dbReference type="Proteomes" id="UP001500782">
    <property type="component" value="Unassembled WGS sequence"/>
</dbReference>
<keyword evidence="4 7" id="KW-0812">Transmembrane</keyword>
<dbReference type="EMBL" id="BAAADJ010000005">
    <property type="protein sequence ID" value="GAA0318533.1"/>
    <property type="molecule type" value="Genomic_DNA"/>
</dbReference>
<dbReference type="PANTHER" id="PTHR43663:SF1">
    <property type="entry name" value="CHROMATE TRANSPORTER"/>
    <property type="match status" value="1"/>
</dbReference>
<evidence type="ECO:0000256" key="5">
    <source>
        <dbReference type="ARBA" id="ARBA00022989"/>
    </source>
</evidence>
<evidence type="ECO:0000256" key="2">
    <source>
        <dbReference type="ARBA" id="ARBA00005262"/>
    </source>
</evidence>
<dbReference type="RefSeq" id="WP_343796417.1">
    <property type="nucleotide sequence ID" value="NZ_BAAADJ010000005.1"/>
</dbReference>
<comment type="similarity">
    <text evidence="2">Belongs to the chromate ion transporter (CHR) (TC 2.A.51) family.</text>
</comment>
<keyword evidence="5 7" id="KW-1133">Transmembrane helix</keyword>
<feature type="transmembrane region" description="Helical" evidence="7">
    <location>
        <begin position="7"/>
        <end position="28"/>
    </location>
</feature>
<evidence type="ECO:0000256" key="3">
    <source>
        <dbReference type="ARBA" id="ARBA00022475"/>
    </source>
</evidence>
<comment type="subcellular location">
    <subcellularLocation>
        <location evidence="1">Cell membrane</location>
        <topology evidence="1">Multi-pass membrane protein</topology>
    </subcellularLocation>
</comment>
<feature type="transmembrane region" description="Helical" evidence="7">
    <location>
        <begin position="73"/>
        <end position="101"/>
    </location>
</feature>
<keyword evidence="6 7" id="KW-0472">Membrane</keyword>
<dbReference type="Pfam" id="PF02417">
    <property type="entry name" value="Chromate_transp"/>
    <property type="match status" value="1"/>
</dbReference>
<proteinExistence type="inferred from homology"/>
<dbReference type="PANTHER" id="PTHR43663">
    <property type="entry name" value="CHROMATE TRANSPORT PROTEIN-RELATED"/>
    <property type="match status" value="1"/>
</dbReference>
<reference evidence="9" key="1">
    <citation type="journal article" date="2019" name="Int. J. Syst. Evol. Microbiol.">
        <title>The Global Catalogue of Microorganisms (GCM) 10K type strain sequencing project: providing services to taxonomists for standard genome sequencing and annotation.</title>
        <authorList>
            <consortium name="The Broad Institute Genomics Platform"/>
            <consortium name="The Broad Institute Genome Sequencing Center for Infectious Disease"/>
            <person name="Wu L."/>
            <person name="Ma J."/>
        </authorList>
    </citation>
    <scope>NUCLEOTIDE SEQUENCE [LARGE SCALE GENOMIC DNA]</scope>
    <source>
        <strain evidence="9">JCM 9731</strain>
    </source>
</reference>
<accession>A0ABP3FK48</accession>
<evidence type="ECO:0000256" key="4">
    <source>
        <dbReference type="ARBA" id="ARBA00022692"/>
    </source>
</evidence>
<protein>
    <submittedName>
        <fullName evidence="8">Chromate resistance efflux protein ChrA</fullName>
    </submittedName>
</protein>
<comment type="caution">
    <text evidence="8">The sequence shown here is derived from an EMBL/GenBank/DDBJ whole genome shotgun (WGS) entry which is preliminary data.</text>
</comment>
<dbReference type="InterPro" id="IPR052518">
    <property type="entry name" value="CHR_Transporter"/>
</dbReference>
<name>A0ABP3FK48_9BACI</name>
<evidence type="ECO:0000256" key="1">
    <source>
        <dbReference type="ARBA" id="ARBA00004651"/>
    </source>
</evidence>
<gene>
    <name evidence="8" type="primary">chrA</name>
    <name evidence="8" type="ORF">GCM10008967_06380</name>
</gene>
<organism evidence="8 9">
    <name type="scientific">Bacillus carboniphilus</name>
    <dbReference type="NCBI Taxonomy" id="86663"/>
    <lineage>
        <taxon>Bacteria</taxon>
        <taxon>Bacillati</taxon>
        <taxon>Bacillota</taxon>
        <taxon>Bacilli</taxon>
        <taxon>Bacillales</taxon>
        <taxon>Bacillaceae</taxon>
        <taxon>Bacillus</taxon>
    </lineage>
</organism>
<dbReference type="InterPro" id="IPR003370">
    <property type="entry name" value="Chromate_transpt"/>
</dbReference>
<keyword evidence="9" id="KW-1185">Reference proteome</keyword>
<feature type="transmembrane region" description="Helical" evidence="7">
    <location>
        <begin position="137"/>
        <end position="153"/>
    </location>
</feature>
<evidence type="ECO:0000313" key="9">
    <source>
        <dbReference type="Proteomes" id="UP001500782"/>
    </source>
</evidence>
<feature type="transmembrane region" description="Helical" evidence="7">
    <location>
        <begin position="160"/>
        <end position="175"/>
    </location>
</feature>
<keyword evidence="3" id="KW-1003">Cell membrane</keyword>